<comment type="caution">
    <text evidence="4">The sequence shown here is derived from an EMBL/GenBank/DDBJ whole genome shotgun (WGS) entry which is preliminary data.</text>
</comment>
<dbReference type="Pfam" id="PF02834">
    <property type="entry name" value="LigT_PEase"/>
    <property type="match status" value="2"/>
</dbReference>
<proteinExistence type="inferred from homology"/>
<dbReference type="Gene3D" id="3.90.1140.10">
    <property type="entry name" value="Cyclic phosphodiesterase"/>
    <property type="match status" value="1"/>
</dbReference>
<dbReference type="InterPro" id="IPR014051">
    <property type="entry name" value="Phosphoesterase_HXTX"/>
</dbReference>
<dbReference type="InterPro" id="IPR004175">
    <property type="entry name" value="RNA_CPDase"/>
</dbReference>
<evidence type="ECO:0000313" key="4">
    <source>
        <dbReference type="EMBL" id="MDX6806058.1"/>
    </source>
</evidence>
<dbReference type="SUPFAM" id="SSF55144">
    <property type="entry name" value="LigT-like"/>
    <property type="match status" value="1"/>
</dbReference>
<comment type="similarity">
    <text evidence="2">Belongs to the 2H phosphoesterase superfamily. ThpR family.</text>
</comment>
<dbReference type="PANTHER" id="PTHR35561">
    <property type="entry name" value="RNA 2',3'-CYCLIC PHOSPHODIESTERASE"/>
    <property type="match status" value="1"/>
</dbReference>
<name>A0ABU4RPE2_9HYPH</name>
<dbReference type="HAMAP" id="MF_01940">
    <property type="entry name" value="RNA_CPDase"/>
    <property type="match status" value="1"/>
</dbReference>
<dbReference type="Proteomes" id="UP001274321">
    <property type="component" value="Unassembled WGS sequence"/>
</dbReference>
<accession>A0ABU4RPE2</accession>
<feature type="domain" description="Phosphoesterase HXTX" evidence="3">
    <location>
        <begin position="11"/>
        <end position="85"/>
    </location>
</feature>
<dbReference type="InterPro" id="IPR009097">
    <property type="entry name" value="Cyclic_Pdiesterase"/>
</dbReference>
<keyword evidence="1 2" id="KW-0378">Hydrolase</keyword>
<dbReference type="NCBIfam" id="TIGR02258">
    <property type="entry name" value="2_5_ligase"/>
    <property type="match status" value="1"/>
</dbReference>
<keyword evidence="5" id="KW-1185">Reference proteome</keyword>
<gene>
    <name evidence="4" type="primary">thpR</name>
    <name evidence="4" type="ORF">SCD90_08275</name>
</gene>
<comment type="function">
    <text evidence="2">Hydrolyzes RNA 2',3'-cyclic phosphodiester to an RNA 2'-phosphomonoester.</text>
</comment>
<evidence type="ECO:0000256" key="1">
    <source>
        <dbReference type="ARBA" id="ARBA00022801"/>
    </source>
</evidence>
<evidence type="ECO:0000259" key="3">
    <source>
        <dbReference type="Pfam" id="PF02834"/>
    </source>
</evidence>
<feature type="active site" description="Proton donor" evidence="2">
    <location>
        <position position="37"/>
    </location>
</feature>
<feature type="domain" description="Phosphoesterase HXTX" evidence="3">
    <location>
        <begin position="92"/>
        <end position="166"/>
    </location>
</feature>
<reference evidence="4 5" key="1">
    <citation type="submission" date="2023-11" db="EMBL/GenBank/DDBJ databases">
        <authorList>
            <person name="Bao R."/>
        </authorList>
    </citation>
    <scope>NUCLEOTIDE SEQUENCE [LARGE SCALE GENOMIC DNA]</scope>
    <source>
        <strain evidence="4 5">PJ23</strain>
    </source>
</reference>
<dbReference type="RefSeq" id="WP_319844186.1">
    <property type="nucleotide sequence ID" value="NZ_JAXAFJ010000004.1"/>
</dbReference>
<dbReference type="EMBL" id="JAXAFJ010000004">
    <property type="protein sequence ID" value="MDX6806058.1"/>
    <property type="molecule type" value="Genomic_DNA"/>
</dbReference>
<feature type="short sequence motif" description="HXTX 2" evidence="2">
    <location>
        <begin position="120"/>
        <end position="123"/>
    </location>
</feature>
<evidence type="ECO:0000313" key="5">
    <source>
        <dbReference type="Proteomes" id="UP001274321"/>
    </source>
</evidence>
<dbReference type="EC" id="3.1.4.58" evidence="2"/>
<organism evidence="4 5">
    <name type="scientific">Terrihabitans rhizophilus</name>
    <dbReference type="NCBI Taxonomy" id="3092662"/>
    <lineage>
        <taxon>Bacteria</taxon>
        <taxon>Pseudomonadati</taxon>
        <taxon>Pseudomonadota</taxon>
        <taxon>Alphaproteobacteria</taxon>
        <taxon>Hyphomicrobiales</taxon>
        <taxon>Terrihabitans</taxon>
    </lineage>
</organism>
<dbReference type="PANTHER" id="PTHR35561:SF1">
    <property type="entry name" value="RNA 2',3'-CYCLIC PHOSPHODIESTERASE"/>
    <property type="match status" value="1"/>
</dbReference>
<sequence>MPRLFTALKLPGPLPLRLSLLRGGLPGARWGEPENYHVTLRFLGDVDDRVAEEASALLDSSHVAPFALRLIGVDAFGGSRPRSIYARVDGGDALFELQEAQERLMRRLGLPPETRKYTPHVTLARLRGVSAEAVASWLSANAAAASGEVFEPKGFALFSSRASTGGGPYICEQFYPFSGCDDGGEADDEADWQGPR</sequence>
<feature type="short sequence motif" description="HXTX 1" evidence="2">
    <location>
        <begin position="37"/>
        <end position="40"/>
    </location>
</feature>
<evidence type="ECO:0000256" key="2">
    <source>
        <dbReference type="HAMAP-Rule" id="MF_01940"/>
    </source>
</evidence>
<feature type="active site" description="Proton acceptor" evidence="2">
    <location>
        <position position="120"/>
    </location>
</feature>
<protein>
    <recommendedName>
        <fullName evidence="2">RNA 2',3'-cyclic phosphodiesterase</fullName>
        <shortName evidence="2">RNA 2',3'-CPDase</shortName>
        <ecNumber evidence="2">3.1.4.58</ecNumber>
    </recommendedName>
</protein>
<comment type="catalytic activity">
    <reaction evidence="2">
        <text>a 3'-end 2',3'-cyclophospho-ribonucleotide-RNA + H2O = a 3'-end 2'-phospho-ribonucleotide-RNA + H(+)</text>
        <dbReference type="Rhea" id="RHEA:11828"/>
        <dbReference type="Rhea" id="RHEA-COMP:10464"/>
        <dbReference type="Rhea" id="RHEA-COMP:17353"/>
        <dbReference type="ChEBI" id="CHEBI:15377"/>
        <dbReference type="ChEBI" id="CHEBI:15378"/>
        <dbReference type="ChEBI" id="CHEBI:83064"/>
        <dbReference type="ChEBI" id="CHEBI:173113"/>
        <dbReference type="EC" id="3.1.4.58"/>
    </reaction>
</comment>